<keyword evidence="3" id="KW-1185">Reference proteome</keyword>
<evidence type="ECO:0000313" key="3">
    <source>
        <dbReference type="Proteomes" id="UP000750711"/>
    </source>
</evidence>
<dbReference type="Proteomes" id="UP000750711">
    <property type="component" value="Unassembled WGS sequence"/>
</dbReference>
<evidence type="ECO:0000256" key="1">
    <source>
        <dbReference type="SAM" id="MobiDB-lite"/>
    </source>
</evidence>
<gene>
    <name evidence="2" type="ORF">GP486_004250</name>
</gene>
<comment type="caution">
    <text evidence="2">The sequence shown here is derived from an EMBL/GenBank/DDBJ whole genome shotgun (WGS) entry which is preliminary data.</text>
</comment>
<dbReference type="EMBL" id="JAGHQM010000648">
    <property type="protein sequence ID" value="KAH0559234.1"/>
    <property type="molecule type" value="Genomic_DNA"/>
</dbReference>
<name>A0A9P8LBE5_9PEZI</name>
<evidence type="ECO:0000313" key="2">
    <source>
        <dbReference type="EMBL" id="KAH0559234.1"/>
    </source>
</evidence>
<accession>A0A9P8LBE5</accession>
<proteinExistence type="predicted"/>
<feature type="region of interest" description="Disordered" evidence="1">
    <location>
        <begin position="88"/>
        <end position="111"/>
    </location>
</feature>
<protein>
    <submittedName>
        <fullName evidence="2">Uncharacterized protein</fullName>
    </submittedName>
</protein>
<sequence>MLPSRDRKSPQILTPDAKRVSWVRNENFRLPTIHDEEITNDCDGTCNRLTCAACLRAKYLHNSAGSGSVYETSSTVYSGDTVCGSVSSFEMPSQSETGDRSSSESIASFESAPAPTAITRSGFSSYDLLSALRETDELAPGQVRTSKIPKVDSNEDLQIKQLPTVHEELTITNKFESDNATKARKVPLWQKVENKVVVTRVKKAKELLNYKKQIMQGSTEEADEGETKGEGFVDRQVSLVSPIPGHPVLQASHLPPLRWLALPSSSGTN</sequence>
<reference evidence="2" key="1">
    <citation type="submission" date="2021-03" db="EMBL/GenBank/DDBJ databases">
        <title>Comparative genomics and phylogenomic investigation of the class Geoglossomycetes provide insights into ecological specialization and systematics.</title>
        <authorList>
            <person name="Melie T."/>
            <person name="Pirro S."/>
            <person name="Miller A.N."/>
            <person name="Quandt A."/>
        </authorList>
    </citation>
    <scope>NUCLEOTIDE SEQUENCE</scope>
    <source>
        <strain evidence="2">CAQ_001_2017</strain>
    </source>
</reference>
<organism evidence="2 3">
    <name type="scientific">Trichoglossum hirsutum</name>
    <dbReference type="NCBI Taxonomy" id="265104"/>
    <lineage>
        <taxon>Eukaryota</taxon>
        <taxon>Fungi</taxon>
        <taxon>Dikarya</taxon>
        <taxon>Ascomycota</taxon>
        <taxon>Pezizomycotina</taxon>
        <taxon>Geoglossomycetes</taxon>
        <taxon>Geoglossales</taxon>
        <taxon>Geoglossaceae</taxon>
        <taxon>Trichoglossum</taxon>
    </lineage>
</organism>
<dbReference type="AlphaFoldDB" id="A0A9P8LBE5"/>